<proteinExistence type="inferred from homology"/>
<feature type="region of interest" description="Disordered" evidence="2">
    <location>
        <begin position="238"/>
        <end position="265"/>
    </location>
</feature>
<dbReference type="PIRSF" id="PIRSF000897">
    <property type="entry name" value="Acid_Ptase_ClsA"/>
    <property type="match status" value="1"/>
</dbReference>
<feature type="signal peptide" evidence="3">
    <location>
        <begin position="1"/>
        <end position="25"/>
    </location>
</feature>
<dbReference type="CDD" id="cd03397">
    <property type="entry name" value="PAP2_acid_phosphatase"/>
    <property type="match status" value="1"/>
</dbReference>
<dbReference type="InterPro" id="IPR036938">
    <property type="entry name" value="PAP2/HPO_sf"/>
</dbReference>
<name>A0ABT3Q7A6_9PROT</name>
<evidence type="ECO:0000313" key="6">
    <source>
        <dbReference type="Proteomes" id="UP001526446"/>
    </source>
</evidence>
<dbReference type="Pfam" id="PF01569">
    <property type="entry name" value="PAP2"/>
    <property type="match status" value="1"/>
</dbReference>
<accession>A0ABT3Q7A6</accession>
<evidence type="ECO:0000259" key="4">
    <source>
        <dbReference type="SMART" id="SM00014"/>
    </source>
</evidence>
<comment type="similarity">
    <text evidence="1">Belongs to the class A bacterial acid phosphatase family.</text>
</comment>
<feature type="domain" description="Phosphatidic acid phosphatase type 2/haloperoxidase" evidence="4">
    <location>
        <begin position="107"/>
        <end position="217"/>
    </location>
</feature>
<reference evidence="5 6" key="1">
    <citation type="submission" date="2022-11" db="EMBL/GenBank/DDBJ databases">
        <title>Genome sequencing of Acetobacter type strain.</title>
        <authorList>
            <person name="Heo J."/>
            <person name="Lee D."/>
            <person name="Han B.-H."/>
            <person name="Hong S.-B."/>
            <person name="Kwon S.-W."/>
        </authorList>
    </citation>
    <scope>NUCLEOTIDE SEQUENCE [LARGE SCALE GENOMIC DNA]</scope>
    <source>
        <strain evidence="5 6">KACC 21251</strain>
    </source>
</reference>
<comment type="caution">
    <text evidence="5">The sequence shown here is derived from an EMBL/GenBank/DDBJ whole genome shotgun (WGS) entry which is preliminary data.</text>
</comment>
<keyword evidence="6" id="KW-1185">Reference proteome</keyword>
<organism evidence="5 6">
    <name type="scientific">Acetobacter farinalis</name>
    <dbReference type="NCBI Taxonomy" id="1260984"/>
    <lineage>
        <taxon>Bacteria</taxon>
        <taxon>Pseudomonadati</taxon>
        <taxon>Pseudomonadota</taxon>
        <taxon>Alphaproteobacteria</taxon>
        <taxon>Acetobacterales</taxon>
        <taxon>Acetobacteraceae</taxon>
        <taxon>Acetobacter</taxon>
    </lineage>
</organism>
<dbReference type="Gene3D" id="1.20.144.10">
    <property type="entry name" value="Phosphatidic acid phosphatase type 2/haloperoxidase"/>
    <property type="match status" value="1"/>
</dbReference>
<protein>
    <recommendedName>
        <fullName evidence="1">Acid phosphatase</fullName>
        <ecNumber evidence="1">3.1.3.2</ecNumber>
    </recommendedName>
</protein>
<dbReference type="PRINTS" id="PR00483">
    <property type="entry name" value="BACPHPHTASE"/>
</dbReference>
<sequence>MFRPTISKWTFLVFTLSGTCMGLWADPTYAKSAPESTELLVPVVPSAGSPMEAYDKTVFEQTRKLKDTPRWALAHADADSKPEALLRDFSCAIGRSLTKEGNPALFKLISALRDQVHDTVKVQKNITKRVRPFVGNDAPVCTVRPANAASGYAYPSGHATTGWSSALLLASLFPDHATQIFARGREYGESRVVCGVHWASDVWTGFLLGGEVYTQFSSNPANAQVLKEARDEIAALPAASSAPANQQECAVEKAGLSPDPLTQAP</sequence>
<dbReference type="EC" id="3.1.3.2" evidence="1"/>
<evidence type="ECO:0000256" key="3">
    <source>
        <dbReference type="SAM" id="SignalP"/>
    </source>
</evidence>
<dbReference type="SUPFAM" id="SSF48317">
    <property type="entry name" value="Acid phosphatase/Vanadium-dependent haloperoxidase"/>
    <property type="match status" value="1"/>
</dbReference>
<keyword evidence="1" id="KW-0378">Hydrolase</keyword>
<evidence type="ECO:0000256" key="2">
    <source>
        <dbReference type="SAM" id="MobiDB-lite"/>
    </source>
</evidence>
<feature type="chain" id="PRO_5047137189" description="Acid phosphatase" evidence="3">
    <location>
        <begin position="26"/>
        <end position="265"/>
    </location>
</feature>
<keyword evidence="3" id="KW-0732">Signal</keyword>
<evidence type="ECO:0000313" key="5">
    <source>
        <dbReference type="EMBL" id="MCX2561173.1"/>
    </source>
</evidence>
<gene>
    <name evidence="5" type="ORF">OQ252_07150</name>
</gene>
<comment type="catalytic activity">
    <reaction evidence="1">
        <text>a phosphate monoester + H2O = an alcohol + phosphate</text>
        <dbReference type="Rhea" id="RHEA:15017"/>
        <dbReference type="ChEBI" id="CHEBI:15377"/>
        <dbReference type="ChEBI" id="CHEBI:30879"/>
        <dbReference type="ChEBI" id="CHEBI:43474"/>
        <dbReference type="ChEBI" id="CHEBI:67140"/>
        <dbReference type="EC" id="3.1.3.2"/>
    </reaction>
</comment>
<dbReference type="RefSeq" id="WP_166121666.1">
    <property type="nucleotide sequence ID" value="NZ_JAPIUX010000005.1"/>
</dbReference>
<dbReference type="Proteomes" id="UP001526446">
    <property type="component" value="Unassembled WGS sequence"/>
</dbReference>
<dbReference type="EMBL" id="JAPIUX010000005">
    <property type="protein sequence ID" value="MCX2561173.1"/>
    <property type="molecule type" value="Genomic_DNA"/>
</dbReference>
<dbReference type="InterPro" id="IPR000326">
    <property type="entry name" value="PAP2/HPO"/>
</dbReference>
<dbReference type="SMART" id="SM00014">
    <property type="entry name" value="acidPPc"/>
    <property type="match status" value="1"/>
</dbReference>
<dbReference type="InterPro" id="IPR001011">
    <property type="entry name" value="Acid_Pase_classA_bac"/>
</dbReference>
<evidence type="ECO:0000256" key="1">
    <source>
        <dbReference type="PIRNR" id="PIRNR000897"/>
    </source>
</evidence>